<dbReference type="PANTHER" id="PTHR24072">
    <property type="entry name" value="RHO FAMILY GTPASE"/>
    <property type="match status" value="1"/>
</dbReference>
<dbReference type="PRINTS" id="PR00449">
    <property type="entry name" value="RASTRNSFRMNG"/>
</dbReference>
<reference evidence="3" key="1">
    <citation type="submission" date="2021-06" db="EMBL/GenBank/DDBJ databases">
        <title>Genome Sequence of Mortierella hyaline Strain SCG-10, a Cold-Adapted, Nitrate-Reducing Fungus Isolated from Soil in Minnesota, USA.</title>
        <authorList>
            <person name="Aldossari N."/>
        </authorList>
    </citation>
    <scope>NUCLEOTIDE SEQUENCE</scope>
    <source>
        <strain evidence="3">SCG-10</strain>
    </source>
</reference>
<dbReference type="GO" id="GO:0003924">
    <property type="term" value="F:GTPase activity"/>
    <property type="evidence" value="ECO:0007669"/>
    <property type="project" value="InterPro"/>
</dbReference>
<dbReference type="AlphaFoldDB" id="A0A9P7XP74"/>
<gene>
    <name evidence="3" type="primary">RAC1_1</name>
    <name evidence="3" type="ORF">KI688_003167</name>
</gene>
<dbReference type="SMART" id="SM00173">
    <property type="entry name" value="RAS"/>
    <property type="match status" value="1"/>
</dbReference>
<dbReference type="InterPro" id="IPR027417">
    <property type="entry name" value="P-loop_NTPase"/>
</dbReference>
<dbReference type="EMBL" id="JAHRHY010000013">
    <property type="protein sequence ID" value="KAG9064905.1"/>
    <property type="molecule type" value="Genomic_DNA"/>
</dbReference>
<evidence type="ECO:0000313" key="3">
    <source>
        <dbReference type="EMBL" id="KAG9064905.1"/>
    </source>
</evidence>
<keyword evidence="1" id="KW-0547">Nucleotide-binding</keyword>
<dbReference type="SMART" id="SM00175">
    <property type="entry name" value="RAB"/>
    <property type="match status" value="1"/>
</dbReference>
<dbReference type="InterPro" id="IPR003578">
    <property type="entry name" value="Small_GTPase_Rho"/>
</dbReference>
<dbReference type="PROSITE" id="PS51421">
    <property type="entry name" value="RAS"/>
    <property type="match status" value="1"/>
</dbReference>
<keyword evidence="4" id="KW-1185">Reference proteome</keyword>
<dbReference type="SUPFAM" id="SSF52540">
    <property type="entry name" value="P-loop containing nucleoside triphosphate hydrolases"/>
    <property type="match status" value="1"/>
</dbReference>
<comment type="caution">
    <text evidence="3">The sequence shown here is derived from an EMBL/GenBank/DDBJ whole genome shotgun (WGS) entry which is preliminary data.</text>
</comment>
<name>A0A9P7XP74_9FUNG</name>
<dbReference type="SMART" id="SM00174">
    <property type="entry name" value="RHO"/>
    <property type="match status" value="1"/>
</dbReference>
<accession>A0A9P7XP74</accession>
<dbReference type="PROSITE" id="PS51419">
    <property type="entry name" value="RAB"/>
    <property type="match status" value="1"/>
</dbReference>
<evidence type="ECO:0000256" key="1">
    <source>
        <dbReference type="ARBA" id="ARBA00022741"/>
    </source>
</evidence>
<dbReference type="GO" id="GO:0007264">
    <property type="term" value="P:small GTPase-mediated signal transduction"/>
    <property type="evidence" value="ECO:0007669"/>
    <property type="project" value="InterPro"/>
</dbReference>
<dbReference type="Pfam" id="PF00071">
    <property type="entry name" value="Ras"/>
    <property type="match status" value="2"/>
</dbReference>
<proteinExistence type="predicted"/>
<dbReference type="NCBIfam" id="TIGR00231">
    <property type="entry name" value="small_GTP"/>
    <property type="match status" value="1"/>
</dbReference>
<dbReference type="FunFam" id="3.40.50.300:FF:000118">
    <property type="entry name" value="Rho-related GTP-binding protein RhoG"/>
    <property type="match status" value="1"/>
</dbReference>
<dbReference type="OrthoDB" id="8830751at2759"/>
<dbReference type="Proteomes" id="UP000707451">
    <property type="component" value="Unassembled WGS sequence"/>
</dbReference>
<organism evidence="3 4">
    <name type="scientific">Linnemannia hyalina</name>
    <dbReference type="NCBI Taxonomy" id="64524"/>
    <lineage>
        <taxon>Eukaryota</taxon>
        <taxon>Fungi</taxon>
        <taxon>Fungi incertae sedis</taxon>
        <taxon>Mucoromycota</taxon>
        <taxon>Mortierellomycotina</taxon>
        <taxon>Mortierellomycetes</taxon>
        <taxon>Mortierellales</taxon>
        <taxon>Mortierellaceae</taxon>
        <taxon>Linnemannia</taxon>
    </lineage>
</organism>
<sequence length="226" mass="25094">MQAIKCVVVGDGAVGKTCLLISYTTNAFPGEYIPTVFDNYSANVMVDGKPINLGLWDTAGQEDYDRLRPLSYPQTDVFLICFSLVSPPSFENVKTKSMDCKQLQASTGRGALDWIAFGPGHSHAPLPKNPWNPEISHHAPNIPTILVGTKLDLREEKETLDKLREKRMMPITYPQGLQMAKEISAVRYLECSALTQKGLKNVFDEAIRAVLCPVQPTRKSKKCLIL</sequence>
<dbReference type="PROSITE" id="PS51420">
    <property type="entry name" value="RHO"/>
    <property type="match status" value="1"/>
</dbReference>
<dbReference type="InterPro" id="IPR005225">
    <property type="entry name" value="Small_GTP-bd"/>
</dbReference>
<evidence type="ECO:0000313" key="4">
    <source>
        <dbReference type="Proteomes" id="UP000707451"/>
    </source>
</evidence>
<dbReference type="GO" id="GO:0005525">
    <property type="term" value="F:GTP binding"/>
    <property type="evidence" value="ECO:0007669"/>
    <property type="project" value="UniProtKB-KW"/>
</dbReference>
<keyword evidence="2" id="KW-0342">GTP-binding</keyword>
<dbReference type="Gene3D" id="3.40.50.300">
    <property type="entry name" value="P-loop containing nucleotide triphosphate hydrolases"/>
    <property type="match status" value="1"/>
</dbReference>
<dbReference type="InterPro" id="IPR001806">
    <property type="entry name" value="Small_GTPase"/>
</dbReference>
<evidence type="ECO:0000256" key="2">
    <source>
        <dbReference type="ARBA" id="ARBA00023134"/>
    </source>
</evidence>
<protein>
    <submittedName>
        <fullName evidence="3">Rho GTPase protein rac1</fullName>
    </submittedName>
</protein>